<dbReference type="GO" id="GO:0016020">
    <property type="term" value="C:membrane"/>
    <property type="evidence" value="ECO:0007669"/>
    <property type="project" value="UniProtKB-SubCell"/>
</dbReference>
<dbReference type="Pfam" id="PF07857">
    <property type="entry name" value="TMEM144"/>
    <property type="match status" value="1"/>
</dbReference>
<dbReference type="OrthoDB" id="426527at2759"/>
<evidence type="ECO:0000256" key="4">
    <source>
        <dbReference type="ARBA" id="ARBA00022989"/>
    </source>
</evidence>
<reference evidence="10" key="1">
    <citation type="submission" date="2017-02" db="UniProtKB">
        <authorList>
            <consortium name="WormBaseParasite"/>
        </authorList>
    </citation>
    <scope>IDENTIFICATION</scope>
</reference>
<comment type="similarity">
    <text evidence="2">Belongs to the TMEM144 family.</text>
</comment>
<protein>
    <submittedName>
        <fullName evidence="10">Transmembrane protein 144</fullName>
    </submittedName>
</protein>
<dbReference type="InterPro" id="IPR012435">
    <property type="entry name" value="TMEM144"/>
</dbReference>
<comment type="subcellular location">
    <subcellularLocation>
        <location evidence="1">Membrane</location>
        <topology evidence="1">Multi-pass membrane protein</topology>
    </subcellularLocation>
</comment>
<sequence>MTLDVIEGLVACAISSTFFGSMFVPLKKFDVGDGIFAQWVTGTAIFMFGMIVSAARGFPAFQPFAMLGGIFWAIGNATAIPIISMIGLGMGVLLWGVTNCVCGWASSRYGLFGLKKEVPNNVLLNYIGLGLVILGGIFFSRVKSTSRLAPSSNSAIHIETTDQEEASEFDQLRRDPPLNKRVRGIVLSLFAGVFYGTTFVPVIYIQQHDDKASQNGLDYVFSHFCGILITTTSIFLIYCVFKRNRPFINNQIVLPACLTGTLWSVAQLAWFFANDRISQSISFPINSMVPGVCAALWSVFYFREIQGARNMQILFSAIGITLTGAILVGLSKAI</sequence>
<reference evidence="7 9" key="2">
    <citation type="submission" date="2018-11" db="EMBL/GenBank/DDBJ databases">
        <authorList>
            <consortium name="Pathogen Informatics"/>
        </authorList>
    </citation>
    <scope>NUCLEOTIDE SEQUENCE [LARGE SCALE GENOMIC DNA]</scope>
</reference>
<dbReference type="WBParaSite" id="DME_0000056701-mRNA-1">
    <property type="protein sequence ID" value="DME_0000056701-mRNA-1"/>
    <property type="gene ID" value="DME_0000056701"/>
</dbReference>
<evidence type="ECO:0000313" key="10">
    <source>
        <dbReference type="WBParaSite" id="DME_0000056701-mRNA-1"/>
    </source>
</evidence>
<feature type="transmembrane region" description="Helical" evidence="6">
    <location>
        <begin position="220"/>
        <end position="241"/>
    </location>
</feature>
<evidence type="ECO:0000256" key="6">
    <source>
        <dbReference type="SAM" id="Phobius"/>
    </source>
</evidence>
<feature type="transmembrane region" description="Helical" evidence="6">
    <location>
        <begin position="285"/>
        <end position="302"/>
    </location>
</feature>
<accession>A0A0N4U1R9</accession>
<name>A0A0N4U1R9_DRAME</name>
<feature type="transmembrane region" description="Helical" evidence="6">
    <location>
        <begin position="123"/>
        <end position="142"/>
    </location>
</feature>
<dbReference type="Proteomes" id="UP000274756">
    <property type="component" value="Unassembled WGS sequence"/>
</dbReference>
<keyword evidence="5 6" id="KW-0472">Membrane</keyword>
<keyword evidence="4 6" id="KW-1133">Transmembrane helix</keyword>
<evidence type="ECO:0000256" key="5">
    <source>
        <dbReference type="ARBA" id="ARBA00023136"/>
    </source>
</evidence>
<organism evidence="8 10">
    <name type="scientific">Dracunculus medinensis</name>
    <name type="common">Guinea worm</name>
    <dbReference type="NCBI Taxonomy" id="318479"/>
    <lineage>
        <taxon>Eukaryota</taxon>
        <taxon>Metazoa</taxon>
        <taxon>Ecdysozoa</taxon>
        <taxon>Nematoda</taxon>
        <taxon>Chromadorea</taxon>
        <taxon>Rhabditida</taxon>
        <taxon>Spirurina</taxon>
        <taxon>Dracunculoidea</taxon>
        <taxon>Dracunculidae</taxon>
        <taxon>Dracunculus</taxon>
    </lineage>
</organism>
<evidence type="ECO:0000313" key="9">
    <source>
        <dbReference type="Proteomes" id="UP000274756"/>
    </source>
</evidence>
<dbReference type="InterPro" id="IPR010651">
    <property type="entry name" value="Sugar_transport"/>
</dbReference>
<feature type="transmembrane region" description="Helical" evidence="6">
    <location>
        <begin position="64"/>
        <end position="85"/>
    </location>
</feature>
<dbReference type="EMBL" id="UYYG01001151">
    <property type="protein sequence ID" value="VDN54954.1"/>
    <property type="molecule type" value="Genomic_DNA"/>
</dbReference>
<dbReference type="STRING" id="318479.A0A0N4U1R9"/>
<dbReference type="PANTHER" id="PTHR16119:SF17">
    <property type="entry name" value="TRANSMEMBRANE PROTEIN 144"/>
    <property type="match status" value="1"/>
</dbReference>
<dbReference type="Proteomes" id="UP000038040">
    <property type="component" value="Unplaced"/>
</dbReference>
<keyword evidence="9" id="KW-1185">Reference proteome</keyword>
<dbReference type="AlphaFoldDB" id="A0A0N4U1R9"/>
<dbReference type="PANTHER" id="PTHR16119">
    <property type="entry name" value="TRANSMEMBRANE PROTEIN 144"/>
    <property type="match status" value="1"/>
</dbReference>
<feature type="transmembrane region" description="Helical" evidence="6">
    <location>
        <begin position="314"/>
        <end position="331"/>
    </location>
</feature>
<evidence type="ECO:0000256" key="3">
    <source>
        <dbReference type="ARBA" id="ARBA00022692"/>
    </source>
</evidence>
<feature type="transmembrane region" description="Helical" evidence="6">
    <location>
        <begin position="36"/>
        <end position="58"/>
    </location>
</feature>
<evidence type="ECO:0000313" key="7">
    <source>
        <dbReference type="EMBL" id="VDN54954.1"/>
    </source>
</evidence>
<feature type="transmembrane region" description="Helical" evidence="6">
    <location>
        <begin position="182"/>
        <end position="205"/>
    </location>
</feature>
<keyword evidence="3 6" id="KW-0812">Transmembrane</keyword>
<evidence type="ECO:0000256" key="1">
    <source>
        <dbReference type="ARBA" id="ARBA00004141"/>
    </source>
</evidence>
<evidence type="ECO:0000313" key="8">
    <source>
        <dbReference type="Proteomes" id="UP000038040"/>
    </source>
</evidence>
<dbReference type="GO" id="GO:0015144">
    <property type="term" value="F:carbohydrate transmembrane transporter activity"/>
    <property type="evidence" value="ECO:0007669"/>
    <property type="project" value="InterPro"/>
</dbReference>
<feature type="transmembrane region" description="Helical" evidence="6">
    <location>
        <begin position="6"/>
        <end position="24"/>
    </location>
</feature>
<proteinExistence type="inferred from homology"/>
<gene>
    <name evidence="7" type="ORF">DME_LOCUS4927</name>
</gene>
<feature type="transmembrane region" description="Helical" evidence="6">
    <location>
        <begin position="253"/>
        <end position="273"/>
    </location>
</feature>
<evidence type="ECO:0000256" key="2">
    <source>
        <dbReference type="ARBA" id="ARBA00005731"/>
    </source>
</evidence>